<keyword evidence="3" id="KW-1003">Cell membrane</keyword>
<evidence type="ECO:0000256" key="6">
    <source>
        <dbReference type="ARBA" id="ARBA00022984"/>
    </source>
</evidence>
<evidence type="ECO:0000256" key="10">
    <source>
        <dbReference type="SAM" id="Phobius"/>
    </source>
</evidence>
<protein>
    <submittedName>
        <fullName evidence="13">Penicillin-binding protein 2</fullName>
    </submittedName>
</protein>
<evidence type="ECO:0000259" key="12">
    <source>
        <dbReference type="Pfam" id="PF03717"/>
    </source>
</evidence>
<dbReference type="PANTHER" id="PTHR30627">
    <property type="entry name" value="PEPTIDOGLYCAN D,D-TRANSPEPTIDASE"/>
    <property type="match status" value="1"/>
</dbReference>
<evidence type="ECO:0000256" key="4">
    <source>
        <dbReference type="ARBA" id="ARBA00022692"/>
    </source>
</evidence>
<dbReference type="Gene3D" id="1.10.10.1230">
    <property type="entry name" value="Penicillin-binding protein, N-terminal non-catalytic domain, head sub-domain"/>
    <property type="match status" value="1"/>
</dbReference>
<comment type="subcellular location">
    <subcellularLocation>
        <location evidence="1">Cell membrane</location>
        <topology evidence="1">Single-pass membrane protein</topology>
    </subcellularLocation>
</comment>
<dbReference type="SUPFAM" id="SSF56601">
    <property type="entry name" value="beta-lactamase/transpeptidase-like"/>
    <property type="match status" value="1"/>
</dbReference>
<dbReference type="AlphaFoldDB" id="A0A9D1UWK4"/>
<dbReference type="EMBL" id="DXFP01000025">
    <property type="protein sequence ID" value="HIX01775.1"/>
    <property type="molecule type" value="Genomic_DNA"/>
</dbReference>
<dbReference type="GO" id="GO:0005886">
    <property type="term" value="C:plasma membrane"/>
    <property type="evidence" value="ECO:0007669"/>
    <property type="project" value="UniProtKB-SubCell"/>
</dbReference>
<comment type="caution">
    <text evidence="13">The sequence shown here is derived from an EMBL/GenBank/DDBJ whole genome shotgun (WGS) entry which is preliminary data.</text>
</comment>
<dbReference type="Pfam" id="PF00905">
    <property type="entry name" value="Transpeptidase"/>
    <property type="match status" value="1"/>
</dbReference>
<evidence type="ECO:0000256" key="9">
    <source>
        <dbReference type="ARBA" id="ARBA00023316"/>
    </source>
</evidence>
<evidence type="ECO:0000313" key="13">
    <source>
        <dbReference type="EMBL" id="HIX01775.1"/>
    </source>
</evidence>
<keyword evidence="7 10" id="KW-1133">Transmembrane helix</keyword>
<dbReference type="Pfam" id="PF03717">
    <property type="entry name" value="PBP_dimer"/>
    <property type="match status" value="1"/>
</dbReference>
<reference evidence="13" key="1">
    <citation type="journal article" date="2021" name="PeerJ">
        <title>Extensive microbial diversity within the chicken gut microbiome revealed by metagenomics and culture.</title>
        <authorList>
            <person name="Gilroy R."/>
            <person name="Ravi A."/>
            <person name="Getino M."/>
            <person name="Pursley I."/>
            <person name="Horton D.L."/>
            <person name="Alikhan N.F."/>
            <person name="Baker D."/>
            <person name="Gharbi K."/>
            <person name="Hall N."/>
            <person name="Watson M."/>
            <person name="Adriaenssens E.M."/>
            <person name="Foster-Nyarko E."/>
            <person name="Jarju S."/>
            <person name="Secka A."/>
            <person name="Antonio M."/>
            <person name="Oren A."/>
            <person name="Chaudhuri R.R."/>
            <person name="La Ragione R."/>
            <person name="Hildebrand F."/>
            <person name="Pallen M.J."/>
        </authorList>
    </citation>
    <scope>NUCLEOTIDE SEQUENCE</scope>
    <source>
        <strain evidence="13">6627</strain>
    </source>
</reference>
<keyword evidence="6" id="KW-0573">Peptidoglycan synthesis</keyword>
<feature type="domain" description="Penicillin-binding protein dimerisation" evidence="12">
    <location>
        <begin position="72"/>
        <end position="301"/>
    </location>
</feature>
<sequence>MLLKIFKNKRNLSQNNHGNRKTDSIPFRLNFLFVVVFLLFAALIIQLAHLQIIDGKKYAYDATNSNMQTETKNVPRGMIFDSSGKLLVSNNATTAITYTKPLSVTSNQMVDVANTLVNYITVDTKQLTDNMKQAYYLGSTANEEKVQKHIKDADSISGSALYDKEMEYVEKHGLAKNLSPKQQQAALIYNKMNGAYSLSTVMLKSSGVSAVEMAKVGAHLSEMPGVKIGTNWTRAYPGGNSIKSIIGTVTTEKQGLPSDQINTLLAEGYSRNDSVGSSYIESQYENALKGDKEIIKIETQNDKIKKEIKEYGGKPGDDVQLTINAKFQNEVQNIIKNLETGVAGGNPYVPGAYAVVMNPHTGAVYALAGVTRDVKTGKITDNAIGAINQTFVMGSVVKGAMVMGALQDGVITPTNNTLEEQPIKVAGTAPKTSWFNKTGSANMPLTAPEALEVSSNTYMMQLALKEAGLTYHSGMSIAGMPTSIFDKMRDNFKQFGLGVKTGIDLPGESAGFEGPSSRADIGKALDLSFGNYDSYTTLQLAQYISTIANGGYRLQPHVLDSIHDNGSDGKMGRTIYQFMPNVLNVVSATPAQWNVVKTGLYDVVHGNNPYITGKYLAGVKPTIAAKTGTAQTYYGKTETETLSGVSYAPYNDPQVVVAVAFPGMSANTESKVNLQAIQQIYAAYWKDVQSSNGFN</sequence>
<dbReference type="PANTHER" id="PTHR30627:SF2">
    <property type="entry name" value="PEPTIDOGLYCAN D,D-TRANSPEPTIDASE MRDA"/>
    <property type="match status" value="1"/>
</dbReference>
<reference evidence="13" key="2">
    <citation type="submission" date="2021-04" db="EMBL/GenBank/DDBJ databases">
        <authorList>
            <person name="Gilroy R."/>
        </authorList>
    </citation>
    <scope>NUCLEOTIDE SEQUENCE</scope>
    <source>
        <strain evidence="13">6627</strain>
    </source>
</reference>
<dbReference type="GO" id="GO:0071972">
    <property type="term" value="F:peptidoglycan L,D-transpeptidase activity"/>
    <property type="evidence" value="ECO:0007669"/>
    <property type="project" value="TreeGrafter"/>
</dbReference>
<dbReference type="GO" id="GO:0009252">
    <property type="term" value="P:peptidoglycan biosynthetic process"/>
    <property type="evidence" value="ECO:0007669"/>
    <property type="project" value="UniProtKB-KW"/>
</dbReference>
<dbReference type="InterPro" id="IPR050515">
    <property type="entry name" value="Beta-lactam/transpept"/>
</dbReference>
<dbReference type="InterPro" id="IPR005311">
    <property type="entry name" value="PBP_dimer"/>
</dbReference>
<dbReference type="GO" id="GO:0008360">
    <property type="term" value="P:regulation of cell shape"/>
    <property type="evidence" value="ECO:0007669"/>
    <property type="project" value="UniProtKB-KW"/>
</dbReference>
<evidence type="ECO:0000256" key="8">
    <source>
        <dbReference type="ARBA" id="ARBA00023136"/>
    </source>
</evidence>
<dbReference type="Proteomes" id="UP000823963">
    <property type="component" value="Unassembled WGS sequence"/>
</dbReference>
<evidence type="ECO:0000313" key="14">
    <source>
        <dbReference type="Proteomes" id="UP000823963"/>
    </source>
</evidence>
<evidence type="ECO:0000256" key="2">
    <source>
        <dbReference type="ARBA" id="ARBA00007171"/>
    </source>
</evidence>
<evidence type="ECO:0000256" key="1">
    <source>
        <dbReference type="ARBA" id="ARBA00004162"/>
    </source>
</evidence>
<dbReference type="Gene3D" id="3.90.1310.10">
    <property type="entry name" value="Penicillin-binding protein 2a (Domain 2)"/>
    <property type="match status" value="1"/>
</dbReference>
<dbReference type="InterPro" id="IPR001460">
    <property type="entry name" value="PCN-bd_Tpept"/>
</dbReference>
<evidence type="ECO:0000256" key="5">
    <source>
        <dbReference type="ARBA" id="ARBA00022960"/>
    </source>
</evidence>
<dbReference type="InterPro" id="IPR036138">
    <property type="entry name" value="PBP_dimer_sf"/>
</dbReference>
<gene>
    <name evidence="13" type="ORF">H9861_03375</name>
</gene>
<evidence type="ECO:0000259" key="11">
    <source>
        <dbReference type="Pfam" id="PF00905"/>
    </source>
</evidence>
<dbReference type="GO" id="GO:0008658">
    <property type="term" value="F:penicillin binding"/>
    <property type="evidence" value="ECO:0007669"/>
    <property type="project" value="InterPro"/>
</dbReference>
<comment type="similarity">
    <text evidence="2">Belongs to the transpeptidase family.</text>
</comment>
<dbReference type="Gene3D" id="3.40.710.10">
    <property type="entry name" value="DD-peptidase/beta-lactamase superfamily"/>
    <property type="match status" value="1"/>
</dbReference>
<feature type="transmembrane region" description="Helical" evidence="10">
    <location>
        <begin position="29"/>
        <end position="48"/>
    </location>
</feature>
<keyword evidence="5" id="KW-0133">Cell shape</keyword>
<feature type="domain" description="Penicillin-binding protein transpeptidase" evidence="11">
    <location>
        <begin position="353"/>
        <end position="680"/>
    </location>
</feature>
<evidence type="ECO:0000256" key="3">
    <source>
        <dbReference type="ARBA" id="ARBA00022475"/>
    </source>
</evidence>
<accession>A0A9D1UWK4</accession>
<dbReference type="InterPro" id="IPR012338">
    <property type="entry name" value="Beta-lactam/transpept-like"/>
</dbReference>
<organism evidence="13 14">
    <name type="scientific">Candidatus Ligilactobacillus excrementigallinarum</name>
    <dbReference type="NCBI Taxonomy" id="2838641"/>
    <lineage>
        <taxon>Bacteria</taxon>
        <taxon>Bacillati</taxon>
        <taxon>Bacillota</taxon>
        <taxon>Bacilli</taxon>
        <taxon>Lactobacillales</taxon>
        <taxon>Lactobacillaceae</taxon>
        <taxon>Ligilactobacillus</taxon>
    </lineage>
</organism>
<keyword evidence="4 10" id="KW-0812">Transmembrane</keyword>
<name>A0A9D1UWK4_9LACO</name>
<proteinExistence type="inferred from homology"/>
<keyword evidence="8 10" id="KW-0472">Membrane</keyword>
<dbReference type="GO" id="GO:0071555">
    <property type="term" value="P:cell wall organization"/>
    <property type="evidence" value="ECO:0007669"/>
    <property type="project" value="UniProtKB-KW"/>
</dbReference>
<dbReference type="SUPFAM" id="SSF56519">
    <property type="entry name" value="Penicillin binding protein dimerisation domain"/>
    <property type="match status" value="1"/>
</dbReference>
<evidence type="ECO:0000256" key="7">
    <source>
        <dbReference type="ARBA" id="ARBA00022989"/>
    </source>
</evidence>
<keyword evidence="9" id="KW-0961">Cell wall biogenesis/degradation</keyword>